<dbReference type="Proteomes" id="UP000539175">
    <property type="component" value="Unassembled WGS sequence"/>
</dbReference>
<evidence type="ECO:0000259" key="1">
    <source>
        <dbReference type="Pfam" id="PF01973"/>
    </source>
</evidence>
<reference evidence="2 3" key="1">
    <citation type="submission" date="2020-08" db="EMBL/GenBank/DDBJ databases">
        <title>Genomic Encyclopedia of Type Strains, Phase IV (KMG-IV): sequencing the most valuable type-strain genomes for metagenomic binning, comparative biology and taxonomic classification.</title>
        <authorList>
            <person name="Goeker M."/>
        </authorList>
    </citation>
    <scope>NUCLEOTIDE SEQUENCE [LARGE SCALE GENOMIC DNA]</scope>
    <source>
        <strain evidence="2 3">DSM 22198</strain>
    </source>
</reference>
<dbReference type="InterPro" id="IPR002826">
    <property type="entry name" value="MptE-like"/>
</dbReference>
<dbReference type="AlphaFoldDB" id="A0A7X0AWY3"/>
<dbReference type="EMBL" id="JACIIZ010000005">
    <property type="protein sequence ID" value="MBB6251644.1"/>
    <property type="molecule type" value="Genomic_DNA"/>
</dbReference>
<proteinExistence type="predicted"/>
<evidence type="ECO:0000313" key="3">
    <source>
        <dbReference type="Proteomes" id="UP000539175"/>
    </source>
</evidence>
<protein>
    <recommendedName>
        <fullName evidence="1">6-hydroxymethylpterin diphosphokinase MptE-like domain-containing protein</fullName>
    </recommendedName>
</protein>
<feature type="domain" description="6-hydroxymethylpterin diphosphokinase MptE-like" evidence="1">
    <location>
        <begin position="78"/>
        <end position="190"/>
    </location>
</feature>
<comment type="caution">
    <text evidence="2">The sequence shown here is derived from an EMBL/GenBank/DDBJ whole genome shotgun (WGS) entry which is preliminary data.</text>
</comment>
<keyword evidence="3" id="KW-1185">Reference proteome</keyword>
<dbReference type="RefSeq" id="WP_184800281.1">
    <property type="nucleotide sequence ID" value="NZ_JACIIZ010000005.1"/>
</dbReference>
<dbReference type="Pfam" id="PF01973">
    <property type="entry name" value="MptE-like"/>
    <property type="match status" value="1"/>
</dbReference>
<name>A0A7X0AWY3_9PROT</name>
<sequence length="263" mass="28478">MRDQALEGERIDFIAELPLPGQAIRDHIRAALARGLPEVTPGTLAGRAALLVANGPSAHQAPLEPGRTATDGGPVLRVALNGALSLFRARRRAPDYFVACDPQPLVADFLADAPMDTTYLIASRCHPRVFDALEGRRVLLWHLDEVEAETELTGRERIGAGLSVTNAALMLFHHMGVRHLDIWGLDCSAADDGTHHAGPGCTEGPYQPIRVGDRLFQSKPAWAAEAQQFLLHLHAIDAEVTVNGDGMLAAILAEFGRRQRMES</sequence>
<accession>A0A7X0AWY3</accession>
<organism evidence="2 3">
    <name type="scientific">Nitrospirillum iridis</name>
    <dbReference type="NCBI Taxonomy" id="765888"/>
    <lineage>
        <taxon>Bacteria</taxon>
        <taxon>Pseudomonadati</taxon>
        <taxon>Pseudomonadota</taxon>
        <taxon>Alphaproteobacteria</taxon>
        <taxon>Rhodospirillales</taxon>
        <taxon>Azospirillaceae</taxon>
        <taxon>Nitrospirillum</taxon>
    </lineage>
</organism>
<gene>
    <name evidence="2" type="ORF">FHS74_002195</name>
</gene>
<evidence type="ECO:0000313" key="2">
    <source>
        <dbReference type="EMBL" id="MBB6251644.1"/>
    </source>
</evidence>